<dbReference type="GO" id="GO:0016020">
    <property type="term" value="C:membrane"/>
    <property type="evidence" value="ECO:0007669"/>
    <property type="project" value="UniProtKB-SubCell"/>
</dbReference>
<evidence type="ECO:0000256" key="5">
    <source>
        <dbReference type="ARBA" id="ARBA00023136"/>
    </source>
</evidence>
<accession>A0A5S6R649</accession>
<protein>
    <recommendedName>
        <fullName evidence="6">Complex I assembly factor TIMMDC1, mitochondrial</fullName>
    </recommendedName>
    <alternativeName>
        <fullName evidence="7">Translocase of inner mitochondrial membrane domain-containing protein 1</fullName>
    </alternativeName>
</protein>
<dbReference type="WBParaSite" id="TMUE_3000014774.1">
    <property type="protein sequence ID" value="TMUE_3000014774.1"/>
    <property type="gene ID" value="WBGene00294032"/>
</dbReference>
<evidence type="ECO:0000256" key="4">
    <source>
        <dbReference type="ARBA" id="ARBA00022989"/>
    </source>
</evidence>
<dbReference type="PANTHER" id="PTHR13002">
    <property type="entry name" value="C3ORF1 PROTEIN-RELATED"/>
    <property type="match status" value="1"/>
</dbReference>
<dbReference type="PANTHER" id="PTHR13002:SF1">
    <property type="entry name" value="COMPLEX I ASSEMBLY FACTOR TIMMDC1, MITOCHONDRIAL"/>
    <property type="match status" value="1"/>
</dbReference>
<evidence type="ECO:0000256" key="3">
    <source>
        <dbReference type="ARBA" id="ARBA00022692"/>
    </source>
</evidence>
<evidence type="ECO:0000256" key="2">
    <source>
        <dbReference type="ARBA" id="ARBA00008444"/>
    </source>
</evidence>
<dbReference type="Pfam" id="PF02466">
    <property type="entry name" value="Tim17"/>
    <property type="match status" value="1"/>
</dbReference>
<dbReference type="GO" id="GO:0005739">
    <property type="term" value="C:mitochondrion"/>
    <property type="evidence" value="ECO:0007669"/>
    <property type="project" value="TreeGrafter"/>
</dbReference>
<evidence type="ECO:0000256" key="1">
    <source>
        <dbReference type="ARBA" id="ARBA00004141"/>
    </source>
</evidence>
<feature type="transmembrane region" description="Helical" evidence="8">
    <location>
        <begin position="139"/>
        <end position="160"/>
    </location>
</feature>
<reference evidence="10" key="1">
    <citation type="submission" date="2019-12" db="UniProtKB">
        <authorList>
            <consortium name="WormBaseParasite"/>
        </authorList>
    </citation>
    <scope>IDENTIFICATION</scope>
</reference>
<keyword evidence="5 8" id="KW-0472">Membrane</keyword>
<dbReference type="InterPro" id="IPR055299">
    <property type="entry name" value="TIMMDC1"/>
</dbReference>
<keyword evidence="3 8" id="KW-0812">Transmembrane</keyword>
<comment type="subcellular location">
    <subcellularLocation>
        <location evidence="1">Membrane</location>
        <topology evidence="1">Multi-pass membrane protein</topology>
    </subcellularLocation>
</comment>
<dbReference type="GO" id="GO:0032981">
    <property type="term" value="P:mitochondrial respiratory chain complex I assembly"/>
    <property type="evidence" value="ECO:0007669"/>
    <property type="project" value="InterPro"/>
</dbReference>
<sequence>MGFQLNSFHWMLTHFRCLHQVLYRKMDARPAANSGSNGSGRWFAFLKMPKVGGEGWARVVDMLTKGEQQVESYEVKLMRRVSFVSFLIGTYIAGSNEMPWAKQRFKEQHALSLFSSRKEAAVRLNNYMFVTFWKVGCRLGLRMAAFGFSYTFAVACLARYRNCLKMYDFLIGGTLAGAVYRLPRGLRASFAAGLIGLAFSGATVLCMCPLLFFAKMSLDDVYKQIREEHYRQELEAVQKRRALNDIMKRYSVSWWQAKAIWKAEQQNAADGEQD</sequence>
<dbReference type="Proteomes" id="UP000046395">
    <property type="component" value="Unassembled WGS sequence"/>
</dbReference>
<comment type="similarity">
    <text evidence="2">Belongs to the Tim17/Tim22/Tim23 family.</text>
</comment>
<proteinExistence type="inferred from homology"/>
<feature type="transmembrane region" description="Helical" evidence="8">
    <location>
        <begin position="189"/>
        <end position="214"/>
    </location>
</feature>
<evidence type="ECO:0000313" key="10">
    <source>
        <dbReference type="WBParaSite" id="TMUE_3000014774.1"/>
    </source>
</evidence>
<evidence type="ECO:0000256" key="7">
    <source>
        <dbReference type="ARBA" id="ARBA00041344"/>
    </source>
</evidence>
<keyword evidence="9" id="KW-1185">Reference proteome</keyword>
<evidence type="ECO:0000256" key="6">
    <source>
        <dbReference type="ARBA" id="ARBA00040778"/>
    </source>
</evidence>
<name>A0A5S6R649_TRIMR</name>
<evidence type="ECO:0000256" key="8">
    <source>
        <dbReference type="SAM" id="Phobius"/>
    </source>
</evidence>
<keyword evidence="4 8" id="KW-1133">Transmembrane helix</keyword>
<dbReference type="AlphaFoldDB" id="A0A5S6R649"/>
<evidence type="ECO:0000313" key="9">
    <source>
        <dbReference type="Proteomes" id="UP000046395"/>
    </source>
</evidence>
<organism evidence="9 10">
    <name type="scientific">Trichuris muris</name>
    <name type="common">Mouse whipworm</name>
    <dbReference type="NCBI Taxonomy" id="70415"/>
    <lineage>
        <taxon>Eukaryota</taxon>
        <taxon>Metazoa</taxon>
        <taxon>Ecdysozoa</taxon>
        <taxon>Nematoda</taxon>
        <taxon>Enoplea</taxon>
        <taxon>Dorylaimia</taxon>
        <taxon>Trichinellida</taxon>
        <taxon>Trichuridae</taxon>
        <taxon>Trichuris</taxon>
    </lineage>
</organism>
<dbReference type="STRING" id="70415.A0A5S6R649"/>